<dbReference type="PANTHER" id="PTHR28004">
    <property type="entry name" value="ZGC:162816-RELATED"/>
    <property type="match status" value="1"/>
</dbReference>
<dbReference type="GO" id="GO:0008784">
    <property type="term" value="F:alanine racemase activity"/>
    <property type="evidence" value="ECO:0007669"/>
    <property type="project" value="UniProtKB-EC"/>
</dbReference>
<proteinExistence type="predicted"/>
<gene>
    <name evidence="2" type="ORF">ACFSDA_00270</name>
</gene>
<keyword evidence="2" id="KW-0413">Isomerase</keyword>
<dbReference type="SUPFAM" id="SSF51419">
    <property type="entry name" value="PLP-binding barrel"/>
    <property type="match status" value="1"/>
</dbReference>
<dbReference type="EC" id="5.1.1.1" evidence="2"/>
<evidence type="ECO:0000313" key="2">
    <source>
        <dbReference type="EMBL" id="MFD1833492.1"/>
    </source>
</evidence>
<accession>A0ABW4PT79</accession>
<dbReference type="Gene3D" id="3.20.20.10">
    <property type="entry name" value="Alanine racemase"/>
    <property type="match status" value="1"/>
</dbReference>
<reference evidence="3" key="1">
    <citation type="journal article" date="2019" name="Int. J. Syst. Evol. Microbiol.">
        <title>The Global Catalogue of Microorganisms (GCM) 10K type strain sequencing project: providing services to taxonomists for standard genome sequencing and annotation.</title>
        <authorList>
            <consortium name="The Broad Institute Genomics Platform"/>
            <consortium name="The Broad Institute Genome Sequencing Center for Infectious Disease"/>
            <person name="Wu L."/>
            <person name="Ma J."/>
        </authorList>
    </citation>
    <scope>NUCLEOTIDE SEQUENCE [LARGE SCALE GENOMIC DNA]</scope>
    <source>
        <strain evidence="3">JCM 11650</strain>
    </source>
</reference>
<dbReference type="InterPro" id="IPR029066">
    <property type="entry name" value="PLP-binding_barrel"/>
</dbReference>
<dbReference type="InterPro" id="IPR001608">
    <property type="entry name" value="Ala_racemase_N"/>
</dbReference>
<keyword evidence="3" id="KW-1185">Reference proteome</keyword>
<feature type="domain" description="Alanine racemase N-terminal" evidence="1">
    <location>
        <begin position="30"/>
        <end position="217"/>
    </location>
</feature>
<sequence length="412" mass="43413">MTTAAGPRIAAIARALDDEGYRERPIAVLDLDAFDANLEDLARRAGGTPIRIASKSLRVRGLLERALAHPATRGVLAFTLPEALWLVQRGVDDVLLAYPTAEIGVIRSLCMLPGTLEAVTLMVDGTAQLDMMVAATRDLRPGRDRPPLRVAIELDVSYAPAPGLRFGAHRSPVRTAEQAAALAREIAARPALRLVGMMAYEGQIAGVTDTARGPYGAAVRTMKRLSRPDVARRRAEAVAAVREVADLELVNGGGTGSLESTAAEPAVTEVAAGSGLIGPGLFDGYRDFTPRPALHLGLSVVRRPAREVATLLGGGWVASGPPGPDRLPTIAHPAGLRFAPQEAAGEVQTPVLGPEAERLRVGDTVWLRHAKAGEPAEHTNGYVLVAGAGTDADPIRVQGWLPTYRGEGAVFL</sequence>
<comment type="caution">
    <text evidence="2">The sequence shown here is derived from an EMBL/GenBank/DDBJ whole genome shotgun (WGS) entry which is preliminary data.</text>
</comment>
<organism evidence="2 3">
    <name type="scientific">Brachybacterium rhamnosum</name>
    <dbReference type="NCBI Taxonomy" id="173361"/>
    <lineage>
        <taxon>Bacteria</taxon>
        <taxon>Bacillati</taxon>
        <taxon>Actinomycetota</taxon>
        <taxon>Actinomycetes</taxon>
        <taxon>Micrococcales</taxon>
        <taxon>Dermabacteraceae</taxon>
        <taxon>Brachybacterium</taxon>
    </lineage>
</organism>
<dbReference type="PANTHER" id="PTHR28004:SF2">
    <property type="entry name" value="D-SERINE DEHYDRATASE"/>
    <property type="match status" value="1"/>
</dbReference>
<dbReference type="InterPro" id="IPR051466">
    <property type="entry name" value="D-amino_acid_metab_enzyme"/>
</dbReference>
<dbReference type="Proteomes" id="UP001597280">
    <property type="component" value="Unassembled WGS sequence"/>
</dbReference>
<dbReference type="RefSeq" id="WP_343903252.1">
    <property type="nucleotide sequence ID" value="NZ_BAAAIS010000001.1"/>
</dbReference>
<dbReference type="Pfam" id="PF01168">
    <property type="entry name" value="Ala_racemase_N"/>
    <property type="match status" value="1"/>
</dbReference>
<dbReference type="EMBL" id="JBHUFL010000001">
    <property type="protein sequence ID" value="MFD1833492.1"/>
    <property type="molecule type" value="Genomic_DNA"/>
</dbReference>
<name>A0ABW4PT79_9MICO</name>
<evidence type="ECO:0000313" key="3">
    <source>
        <dbReference type="Proteomes" id="UP001597280"/>
    </source>
</evidence>
<protein>
    <submittedName>
        <fullName evidence="2">Alanine racemase</fullName>
        <ecNumber evidence="2">5.1.1.1</ecNumber>
    </submittedName>
</protein>
<evidence type="ECO:0000259" key="1">
    <source>
        <dbReference type="Pfam" id="PF01168"/>
    </source>
</evidence>